<dbReference type="GO" id="GO:0016020">
    <property type="term" value="C:membrane"/>
    <property type="evidence" value="ECO:0007669"/>
    <property type="project" value="UniProtKB-SubCell"/>
</dbReference>
<dbReference type="PANTHER" id="PTHR46641">
    <property type="entry name" value="FMRFAMIDE RECEPTOR-RELATED"/>
    <property type="match status" value="1"/>
</dbReference>
<evidence type="ECO:0000313" key="9">
    <source>
        <dbReference type="Proteomes" id="UP000663891"/>
    </source>
</evidence>
<dbReference type="InterPro" id="IPR000276">
    <property type="entry name" value="GPCR_Rhodpsn"/>
</dbReference>
<dbReference type="InterPro" id="IPR052954">
    <property type="entry name" value="GPCR-Ligand_Int"/>
</dbReference>
<accession>A0A815NDW8</accession>
<feature type="domain" description="G-protein coupled receptors family 1 profile" evidence="6">
    <location>
        <begin position="29"/>
        <end position="286"/>
    </location>
</feature>
<protein>
    <recommendedName>
        <fullName evidence="6">G-protein coupled receptors family 1 profile domain-containing protein</fullName>
    </recommendedName>
</protein>
<feature type="transmembrane region" description="Helical" evidence="5">
    <location>
        <begin position="223"/>
        <end position="247"/>
    </location>
</feature>
<sequence length="343" mass="38855">MVSVDTLKLITKQLAIYGNSALLISGIISSCANIFVFSRRHLRKSPSSRYILVTSLFDFFNITFSVTTRLMIDGFAFDPFSANSYACPIRTYLAFIFSFCPMSCRCLSIIDRYLCSSRSVLLRNWSSTKVAYRALFINCLFWFLIGIPLLIFTNPITVSVTRIVCNFSNQYFGNYYAYFLNPVAYFVTPSLIMSIFSIGTYKNLRVMIRTPHVGAQRRIEQQFIFMIIIQSVVFTISSLPNGIRLAYTIATSSVQKSTYRVAQEGLFYEVALISYFISSCSSFYIFICLSKDVRSVVLEKIRKRPSILLTTKQNRVGPSINNQLMVGANVNKSFSGTPATVTK</sequence>
<evidence type="ECO:0000256" key="2">
    <source>
        <dbReference type="ARBA" id="ARBA00022692"/>
    </source>
</evidence>
<feature type="transmembrane region" description="Helical" evidence="5">
    <location>
        <begin position="20"/>
        <end position="38"/>
    </location>
</feature>
<feature type="transmembrane region" description="Helical" evidence="5">
    <location>
        <begin position="267"/>
        <end position="289"/>
    </location>
</feature>
<name>A0A815NDW8_9BILA</name>
<gene>
    <name evidence="8" type="ORF">OKA104_LOCUS23913</name>
    <name evidence="7" type="ORF">VCS650_LOCUS38443</name>
</gene>
<feature type="transmembrane region" description="Helical" evidence="5">
    <location>
        <begin position="92"/>
        <end position="110"/>
    </location>
</feature>
<evidence type="ECO:0000256" key="1">
    <source>
        <dbReference type="ARBA" id="ARBA00004370"/>
    </source>
</evidence>
<evidence type="ECO:0000256" key="3">
    <source>
        <dbReference type="ARBA" id="ARBA00022989"/>
    </source>
</evidence>
<evidence type="ECO:0000256" key="5">
    <source>
        <dbReference type="SAM" id="Phobius"/>
    </source>
</evidence>
<organism evidence="7 9">
    <name type="scientific">Adineta steineri</name>
    <dbReference type="NCBI Taxonomy" id="433720"/>
    <lineage>
        <taxon>Eukaryota</taxon>
        <taxon>Metazoa</taxon>
        <taxon>Spiralia</taxon>
        <taxon>Gnathifera</taxon>
        <taxon>Rotifera</taxon>
        <taxon>Eurotatoria</taxon>
        <taxon>Bdelloidea</taxon>
        <taxon>Adinetida</taxon>
        <taxon>Adinetidae</taxon>
        <taxon>Adineta</taxon>
    </lineage>
</organism>
<dbReference type="InterPro" id="IPR017452">
    <property type="entry name" value="GPCR_Rhodpsn_7TM"/>
</dbReference>
<dbReference type="EMBL" id="CAJNON010001144">
    <property type="protein sequence ID" value="CAF1433397.1"/>
    <property type="molecule type" value="Genomic_DNA"/>
</dbReference>
<dbReference type="Proteomes" id="UP000663881">
    <property type="component" value="Unassembled WGS sequence"/>
</dbReference>
<feature type="transmembrane region" description="Helical" evidence="5">
    <location>
        <begin position="130"/>
        <end position="152"/>
    </location>
</feature>
<dbReference type="GO" id="GO:0004930">
    <property type="term" value="F:G protein-coupled receptor activity"/>
    <property type="evidence" value="ECO:0007669"/>
    <property type="project" value="InterPro"/>
</dbReference>
<evidence type="ECO:0000313" key="8">
    <source>
        <dbReference type="EMBL" id="CAF3895859.1"/>
    </source>
</evidence>
<keyword evidence="4 5" id="KW-0472">Membrane</keyword>
<evidence type="ECO:0000256" key="4">
    <source>
        <dbReference type="ARBA" id="ARBA00023136"/>
    </source>
</evidence>
<keyword evidence="3 5" id="KW-1133">Transmembrane helix</keyword>
<reference evidence="7" key="1">
    <citation type="submission" date="2021-02" db="EMBL/GenBank/DDBJ databases">
        <authorList>
            <person name="Nowell W R."/>
        </authorList>
    </citation>
    <scope>NUCLEOTIDE SEQUENCE</scope>
</reference>
<feature type="transmembrane region" description="Helical" evidence="5">
    <location>
        <begin position="183"/>
        <end position="202"/>
    </location>
</feature>
<dbReference type="Gene3D" id="1.20.1070.10">
    <property type="entry name" value="Rhodopsin 7-helix transmembrane proteins"/>
    <property type="match status" value="1"/>
</dbReference>
<dbReference type="AlphaFoldDB" id="A0A815NDW8"/>
<dbReference type="PROSITE" id="PS50262">
    <property type="entry name" value="G_PROTEIN_RECEP_F1_2"/>
    <property type="match status" value="1"/>
</dbReference>
<dbReference type="EMBL" id="CAJOAY010001866">
    <property type="protein sequence ID" value="CAF3895859.1"/>
    <property type="molecule type" value="Genomic_DNA"/>
</dbReference>
<evidence type="ECO:0000259" key="6">
    <source>
        <dbReference type="PROSITE" id="PS50262"/>
    </source>
</evidence>
<evidence type="ECO:0000313" key="7">
    <source>
        <dbReference type="EMBL" id="CAF1433397.1"/>
    </source>
</evidence>
<dbReference type="OrthoDB" id="10016337at2759"/>
<dbReference type="Pfam" id="PF00001">
    <property type="entry name" value="7tm_1"/>
    <property type="match status" value="1"/>
</dbReference>
<feature type="transmembrane region" description="Helical" evidence="5">
    <location>
        <begin position="50"/>
        <end position="72"/>
    </location>
</feature>
<dbReference type="SUPFAM" id="SSF81321">
    <property type="entry name" value="Family A G protein-coupled receptor-like"/>
    <property type="match status" value="1"/>
</dbReference>
<proteinExistence type="predicted"/>
<comment type="caution">
    <text evidence="7">The sequence shown here is derived from an EMBL/GenBank/DDBJ whole genome shotgun (WGS) entry which is preliminary data.</text>
</comment>
<comment type="subcellular location">
    <subcellularLocation>
        <location evidence="1">Membrane</location>
    </subcellularLocation>
</comment>
<dbReference type="Proteomes" id="UP000663891">
    <property type="component" value="Unassembled WGS sequence"/>
</dbReference>
<keyword evidence="2 5" id="KW-0812">Transmembrane</keyword>